<dbReference type="EnsemblProtists" id="EOD06504">
    <property type="protein sequence ID" value="EOD06504"/>
    <property type="gene ID" value="EMIHUDRAFT_359469"/>
</dbReference>
<dbReference type="Proteomes" id="UP000013827">
    <property type="component" value="Unassembled WGS sequence"/>
</dbReference>
<dbReference type="HOGENOM" id="CLU_1734917_0_0_1"/>
<keyword evidence="2" id="KW-1185">Reference proteome</keyword>
<reference evidence="1" key="2">
    <citation type="submission" date="2024-10" db="UniProtKB">
        <authorList>
            <consortium name="EnsemblProtists"/>
        </authorList>
    </citation>
    <scope>IDENTIFICATION</scope>
</reference>
<evidence type="ECO:0000313" key="1">
    <source>
        <dbReference type="EnsemblProtists" id="EOD06504"/>
    </source>
</evidence>
<name>A0A0D3I5G9_EMIH1</name>
<sequence>MKLAYKQVDPGLKRGVILYDENDHEIQCDDQTCEYFATASGAKEYQRAVNQACQNQPPTQVLQGSVTSGLKLGSDVPCPGGGDTTPNCVDKRGYRTAAANYLDHAVTYEADGRGMWSGLGVSKRGLMMAGTVGIECGPSEFDAIEVTLCAA</sequence>
<reference evidence="2" key="1">
    <citation type="journal article" date="2013" name="Nature">
        <title>Pan genome of the phytoplankton Emiliania underpins its global distribution.</title>
        <authorList>
            <person name="Read B.A."/>
            <person name="Kegel J."/>
            <person name="Klute M.J."/>
            <person name="Kuo A."/>
            <person name="Lefebvre S.C."/>
            <person name="Maumus F."/>
            <person name="Mayer C."/>
            <person name="Miller J."/>
            <person name="Monier A."/>
            <person name="Salamov A."/>
            <person name="Young J."/>
            <person name="Aguilar M."/>
            <person name="Claverie J.M."/>
            <person name="Frickenhaus S."/>
            <person name="Gonzalez K."/>
            <person name="Herman E.K."/>
            <person name="Lin Y.C."/>
            <person name="Napier J."/>
            <person name="Ogata H."/>
            <person name="Sarno A.F."/>
            <person name="Shmutz J."/>
            <person name="Schroeder D."/>
            <person name="de Vargas C."/>
            <person name="Verret F."/>
            <person name="von Dassow P."/>
            <person name="Valentin K."/>
            <person name="Van de Peer Y."/>
            <person name="Wheeler G."/>
            <person name="Dacks J.B."/>
            <person name="Delwiche C.F."/>
            <person name="Dyhrman S.T."/>
            <person name="Glockner G."/>
            <person name="John U."/>
            <person name="Richards T."/>
            <person name="Worden A.Z."/>
            <person name="Zhang X."/>
            <person name="Grigoriev I.V."/>
            <person name="Allen A.E."/>
            <person name="Bidle K."/>
            <person name="Borodovsky M."/>
            <person name="Bowler C."/>
            <person name="Brownlee C."/>
            <person name="Cock J.M."/>
            <person name="Elias M."/>
            <person name="Gladyshev V.N."/>
            <person name="Groth M."/>
            <person name="Guda C."/>
            <person name="Hadaegh A."/>
            <person name="Iglesias-Rodriguez M.D."/>
            <person name="Jenkins J."/>
            <person name="Jones B.M."/>
            <person name="Lawson T."/>
            <person name="Leese F."/>
            <person name="Lindquist E."/>
            <person name="Lobanov A."/>
            <person name="Lomsadze A."/>
            <person name="Malik S.B."/>
            <person name="Marsh M.E."/>
            <person name="Mackinder L."/>
            <person name="Mock T."/>
            <person name="Mueller-Roeber B."/>
            <person name="Pagarete A."/>
            <person name="Parker M."/>
            <person name="Probert I."/>
            <person name="Quesneville H."/>
            <person name="Raines C."/>
            <person name="Rensing S.A."/>
            <person name="Riano-Pachon D.M."/>
            <person name="Richier S."/>
            <person name="Rokitta S."/>
            <person name="Shiraiwa Y."/>
            <person name="Soanes D.M."/>
            <person name="van der Giezen M."/>
            <person name="Wahlund T.M."/>
            <person name="Williams B."/>
            <person name="Wilson W."/>
            <person name="Wolfe G."/>
            <person name="Wurch L.L."/>
        </authorList>
    </citation>
    <scope>NUCLEOTIDE SEQUENCE</scope>
</reference>
<organism evidence="1 2">
    <name type="scientific">Emiliania huxleyi (strain CCMP1516)</name>
    <dbReference type="NCBI Taxonomy" id="280463"/>
    <lineage>
        <taxon>Eukaryota</taxon>
        <taxon>Haptista</taxon>
        <taxon>Haptophyta</taxon>
        <taxon>Prymnesiophyceae</taxon>
        <taxon>Isochrysidales</taxon>
        <taxon>Noelaerhabdaceae</taxon>
        <taxon>Emiliania</taxon>
    </lineage>
</organism>
<proteinExistence type="predicted"/>
<evidence type="ECO:0000313" key="2">
    <source>
        <dbReference type="Proteomes" id="UP000013827"/>
    </source>
</evidence>
<dbReference type="PaxDb" id="2903-EOD06504"/>
<protein>
    <recommendedName>
        <fullName evidence="3">SCP domain-containing protein</fullName>
    </recommendedName>
</protein>
<dbReference type="KEGG" id="ehx:EMIHUDRAFT_359469"/>
<dbReference type="AlphaFoldDB" id="A0A0D3I5G9"/>
<accession>A0A0D3I5G9</accession>
<dbReference type="RefSeq" id="XP_005758933.1">
    <property type="nucleotide sequence ID" value="XM_005758876.1"/>
</dbReference>
<dbReference type="GeneID" id="17252762"/>
<evidence type="ECO:0008006" key="3">
    <source>
        <dbReference type="Google" id="ProtNLM"/>
    </source>
</evidence>